<gene>
    <name evidence="6" type="ORF">LOTGIDRAFT_161151</name>
</gene>
<evidence type="ECO:0000313" key="6">
    <source>
        <dbReference type="EMBL" id="ESO94459.1"/>
    </source>
</evidence>
<reference evidence="6 7" key="1">
    <citation type="journal article" date="2013" name="Nature">
        <title>Insights into bilaterian evolution from three spiralian genomes.</title>
        <authorList>
            <person name="Simakov O."/>
            <person name="Marletaz F."/>
            <person name="Cho S.J."/>
            <person name="Edsinger-Gonzales E."/>
            <person name="Havlak P."/>
            <person name="Hellsten U."/>
            <person name="Kuo D.H."/>
            <person name="Larsson T."/>
            <person name="Lv J."/>
            <person name="Arendt D."/>
            <person name="Savage R."/>
            <person name="Osoegawa K."/>
            <person name="de Jong P."/>
            <person name="Grimwood J."/>
            <person name="Chapman J.A."/>
            <person name="Shapiro H."/>
            <person name="Aerts A."/>
            <person name="Otillar R.P."/>
            <person name="Terry A.Y."/>
            <person name="Boore J.L."/>
            <person name="Grigoriev I.V."/>
            <person name="Lindberg D.R."/>
            <person name="Seaver E.C."/>
            <person name="Weisblat D.A."/>
            <person name="Putnam N.H."/>
            <person name="Rokhsar D.S."/>
        </authorList>
    </citation>
    <scope>NUCLEOTIDE SEQUENCE [LARGE SCALE GENOMIC DNA]</scope>
</reference>
<evidence type="ECO:0000259" key="5">
    <source>
        <dbReference type="SMART" id="SM00082"/>
    </source>
</evidence>
<dbReference type="RefSeq" id="XP_009054743.1">
    <property type="nucleotide sequence ID" value="XM_009056495.1"/>
</dbReference>
<sequence>MSVISVIFVIITLLCGVQACPTRCLCFRTTVRCMFLQLESIPQVKPETTILDLRFNKIKSIPNGTFRSLNRLTTLLLNNNEIQELGEHSFTGLNEIKYIYLYKNKIKTIRENTFKSTKKLEQLYLHNNVIKRLPKGIFSGLTSLRRLRLDSNALVCDCGIMWLAKMLKEKTGFTQAAATCEFPANLQGRSLMSVAEDDFHCTVGLYYIKKISEVTFDYFLSHGKDFRYKLSPFLISPFYYFQLESTFSTGVIGLKAKN</sequence>
<feature type="chain" id="PRO_5004719810" description="LRRCT domain-containing protein" evidence="4">
    <location>
        <begin position="20"/>
        <end position="258"/>
    </location>
</feature>
<keyword evidence="3" id="KW-0677">Repeat</keyword>
<dbReference type="Gene3D" id="3.80.10.10">
    <property type="entry name" value="Ribonuclease Inhibitor"/>
    <property type="match status" value="2"/>
</dbReference>
<feature type="domain" description="LRRCT" evidence="5">
    <location>
        <begin position="152"/>
        <end position="202"/>
    </location>
</feature>
<dbReference type="AlphaFoldDB" id="V4BZ94"/>
<dbReference type="InterPro" id="IPR032675">
    <property type="entry name" value="LRR_dom_sf"/>
</dbReference>
<dbReference type="Proteomes" id="UP000030746">
    <property type="component" value="Unassembled WGS sequence"/>
</dbReference>
<dbReference type="Pfam" id="PF13855">
    <property type="entry name" value="LRR_8"/>
    <property type="match status" value="1"/>
</dbReference>
<dbReference type="PROSITE" id="PS51450">
    <property type="entry name" value="LRR"/>
    <property type="match status" value="1"/>
</dbReference>
<organism evidence="6 7">
    <name type="scientific">Lottia gigantea</name>
    <name type="common">Giant owl limpet</name>
    <dbReference type="NCBI Taxonomy" id="225164"/>
    <lineage>
        <taxon>Eukaryota</taxon>
        <taxon>Metazoa</taxon>
        <taxon>Spiralia</taxon>
        <taxon>Lophotrochozoa</taxon>
        <taxon>Mollusca</taxon>
        <taxon>Gastropoda</taxon>
        <taxon>Patellogastropoda</taxon>
        <taxon>Lottioidea</taxon>
        <taxon>Lottiidae</taxon>
        <taxon>Lottia</taxon>
    </lineage>
</organism>
<dbReference type="InterPro" id="IPR050541">
    <property type="entry name" value="LRR_TM_domain-containing"/>
</dbReference>
<keyword evidence="1" id="KW-0433">Leucine-rich repeat</keyword>
<dbReference type="SMART" id="SM00368">
    <property type="entry name" value="LRR_RI"/>
    <property type="match status" value="1"/>
</dbReference>
<dbReference type="InterPro" id="IPR001611">
    <property type="entry name" value="Leu-rich_rpt"/>
</dbReference>
<keyword evidence="2 4" id="KW-0732">Signal</keyword>
<protein>
    <recommendedName>
        <fullName evidence="5">LRRCT domain-containing protein</fullName>
    </recommendedName>
</protein>
<evidence type="ECO:0000256" key="3">
    <source>
        <dbReference type="ARBA" id="ARBA00022737"/>
    </source>
</evidence>
<proteinExistence type="predicted"/>
<dbReference type="GeneID" id="20238635"/>
<evidence type="ECO:0000313" key="7">
    <source>
        <dbReference type="Proteomes" id="UP000030746"/>
    </source>
</evidence>
<dbReference type="KEGG" id="lgi:LOTGIDRAFT_161151"/>
<accession>V4BZ94</accession>
<dbReference type="PANTHER" id="PTHR24369:SF210">
    <property type="entry name" value="CHAOPTIN-RELATED"/>
    <property type="match status" value="1"/>
</dbReference>
<dbReference type="SUPFAM" id="SSF52058">
    <property type="entry name" value="L domain-like"/>
    <property type="match status" value="1"/>
</dbReference>
<dbReference type="OrthoDB" id="823504at2759"/>
<evidence type="ECO:0000256" key="4">
    <source>
        <dbReference type="SAM" id="SignalP"/>
    </source>
</evidence>
<feature type="signal peptide" evidence="4">
    <location>
        <begin position="1"/>
        <end position="19"/>
    </location>
</feature>
<dbReference type="SMART" id="SM00082">
    <property type="entry name" value="LRRCT"/>
    <property type="match status" value="1"/>
</dbReference>
<dbReference type="EMBL" id="KB201802">
    <property type="protein sequence ID" value="ESO94459.1"/>
    <property type="molecule type" value="Genomic_DNA"/>
</dbReference>
<evidence type="ECO:0000256" key="1">
    <source>
        <dbReference type="ARBA" id="ARBA00022614"/>
    </source>
</evidence>
<name>V4BZ94_LOTGI</name>
<dbReference type="OMA" id="DAAFSHC"/>
<dbReference type="HOGENOM" id="CLU_1078850_0_0_1"/>
<dbReference type="GO" id="GO:0005886">
    <property type="term" value="C:plasma membrane"/>
    <property type="evidence" value="ECO:0007669"/>
    <property type="project" value="TreeGrafter"/>
</dbReference>
<evidence type="ECO:0000256" key="2">
    <source>
        <dbReference type="ARBA" id="ARBA00022729"/>
    </source>
</evidence>
<dbReference type="PANTHER" id="PTHR24369">
    <property type="entry name" value="ANTIGEN BSP, PUTATIVE-RELATED"/>
    <property type="match status" value="1"/>
</dbReference>
<dbReference type="STRING" id="225164.V4BZ94"/>
<dbReference type="InterPro" id="IPR003591">
    <property type="entry name" value="Leu-rich_rpt_typical-subtyp"/>
</dbReference>
<keyword evidence="7" id="KW-1185">Reference proteome</keyword>
<dbReference type="CTD" id="20238635"/>
<dbReference type="InterPro" id="IPR000483">
    <property type="entry name" value="Cys-rich_flank_reg_C"/>
</dbReference>
<dbReference type="SMART" id="SM00369">
    <property type="entry name" value="LRR_TYP"/>
    <property type="match status" value="4"/>
</dbReference>